<dbReference type="PANTHER" id="PTHR31297">
    <property type="entry name" value="GLUCAN ENDO-1,6-BETA-GLUCOSIDASE B"/>
    <property type="match status" value="1"/>
</dbReference>
<dbReference type="InterPro" id="IPR050386">
    <property type="entry name" value="Glycosyl_hydrolase_5"/>
</dbReference>
<evidence type="ECO:0000256" key="15">
    <source>
        <dbReference type="ARBA" id="ARBA00041260"/>
    </source>
</evidence>
<keyword evidence="10 16" id="KW-0326">Glycosidase</keyword>
<dbReference type="EC" id="3.2.1.58" evidence="14"/>
<dbReference type="InterPro" id="IPR001547">
    <property type="entry name" value="Glyco_hydro_5"/>
</dbReference>
<evidence type="ECO:0000256" key="16">
    <source>
        <dbReference type="RuleBase" id="RU361153"/>
    </source>
</evidence>
<sequence>VRGTNLGSWLVLESWMAPRPWDENGCDKGNDAGSYHLEQCLGDRAKAVMENHWSSFITESDFAEMSRHGKSYSTNNFYNIYTDGSKTKVQTSAAFTIYKNYCETHFENYRFNDNCSVENALNFIKKTHNLWLVLESWMAPRPWDENGCDKGNDGGSYLLEKCLGDRAKAVMENHWSSFITESDFAEMSRHGINLVRIPVGWWQIYDPQGGAERTLLNSKITPKNYTTGGLAYIDKAFEWGLKYGIAILLDMHAAPGSQNGWYHSSPAVLGQ</sequence>
<dbReference type="SUPFAM" id="SSF51445">
    <property type="entry name" value="(Trans)glycosidases"/>
    <property type="match status" value="2"/>
</dbReference>
<organism evidence="18 19">
    <name type="scientific">Sphagnum jensenii</name>
    <dbReference type="NCBI Taxonomy" id="128206"/>
    <lineage>
        <taxon>Eukaryota</taxon>
        <taxon>Viridiplantae</taxon>
        <taxon>Streptophyta</taxon>
        <taxon>Embryophyta</taxon>
        <taxon>Bryophyta</taxon>
        <taxon>Sphagnophytina</taxon>
        <taxon>Sphagnopsida</taxon>
        <taxon>Sphagnales</taxon>
        <taxon>Sphagnaceae</taxon>
        <taxon>Sphagnum</taxon>
    </lineage>
</organism>
<keyword evidence="11" id="KW-0961">Cell wall biogenesis/degradation</keyword>
<feature type="non-terminal residue" evidence="18">
    <location>
        <position position="1"/>
    </location>
</feature>
<keyword evidence="3" id="KW-1003">Cell membrane</keyword>
<evidence type="ECO:0000256" key="3">
    <source>
        <dbReference type="ARBA" id="ARBA00022475"/>
    </source>
</evidence>
<evidence type="ECO:0000313" key="18">
    <source>
        <dbReference type="EMBL" id="CAK9250213.1"/>
    </source>
</evidence>
<comment type="similarity">
    <text evidence="2 16">Belongs to the glycosyl hydrolase 5 (cellulase A) family.</text>
</comment>
<protein>
    <recommendedName>
        <fullName evidence="14">glucan 1,3-beta-glucosidase</fullName>
        <ecNumber evidence="14">3.2.1.58</ecNumber>
    </recommendedName>
    <alternativeName>
        <fullName evidence="15">Exo-1,3-beta-glucanase D</fullName>
    </alternativeName>
</protein>
<keyword evidence="5 16" id="KW-0378">Hydrolase</keyword>
<dbReference type="PANTHER" id="PTHR31297:SF34">
    <property type="entry name" value="GLUCAN 1,3-BETA-GLUCOSIDASE 2"/>
    <property type="match status" value="1"/>
</dbReference>
<feature type="non-terminal residue" evidence="18">
    <location>
        <position position="271"/>
    </location>
</feature>
<evidence type="ECO:0000256" key="12">
    <source>
        <dbReference type="ARBA" id="ARBA00036824"/>
    </source>
</evidence>
<evidence type="ECO:0000256" key="9">
    <source>
        <dbReference type="ARBA" id="ARBA00023180"/>
    </source>
</evidence>
<comment type="catalytic activity">
    <reaction evidence="12">
        <text>Successive hydrolysis of beta-D-glucose units from the non-reducing ends of (1-&gt;3)-beta-D-glucans, releasing alpha-glucose.</text>
        <dbReference type="EC" id="3.2.1.58"/>
    </reaction>
</comment>
<evidence type="ECO:0000256" key="7">
    <source>
        <dbReference type="ARBA" id="ARBA00022989"/>
    </source>
</evidence>
<evidence type="ECO:0000256" key="2">
    <source>
        <dbReference type="ARBA" id="ARBA00005641"/>
    </source>
</evidence>
<evidence type="ECO:0000256" key="1">
    <source>
        <dbReference type="ARBA" id="ARBA00004401"/>
    </source>
</evidence>
<gene>
    <name evidence="18" type="ORF">CSSPJE1EN1_LOCUS25591</name>
</gene>
<proteinExistence type="inferred from homology"/>
<reference evidence="18" key="1">
    <citation type="submission" date="2024-02" db="EMBL/GenBank/DDBJ databases">
        <authorList>
            <consortium name="ELIXIR-Norway"/>
            <consortium name="Elixir Norway"/>
        </authorList>
    </citation>
    <scope>NUCLEOTIDE SEQUENCE</scope>
</reference>
<evidence type="ECO:0000256" key="14">
    <source>
        <dbReference type="ARBA" id="ARBA00038929"/>
    </source>
</evidence>
<evidence type="ECO:0000256" key="11">
    <source>
        <dbReference type="ARBA" id="ARBA00023316"/>
    </source>
</evidence>
<evidence type="ECO:0000256" key="10">
    <source>
        <dbReference type="ARBA" id="ARBA00023295"/>
    </source>
</evidence>
<keyword evidence="9" id="KW-0325">Glycoprotein</keyword>
<dbReference type="Pfam" id="PF00150">
    <property type="entry name" value="Cellulase"/>
    <property type="match status" value="1"/>
</dbReference>
<dbReference type="Gene3D" id="3.20.20.80">
    <property type="entry name" value="Glycosidases"/>
    <property type="match status" value="2"/>
</dbReference>
<dbReference type="InterPro" id="IPR017853">
    <property type="entry name" value="GH"/>
</dbReference>
<comment type="subcellular location">
    <subcellularLocation>
        <location evidence="1">Cell membrane</location>
        <topology evidence="1">Single-pass type II membrane protein</topology>
    </subcellularLocation>
</comment>
<comment type="function">
    <text evidence="13">Glucosidase involved in the degradation of cellulosic biomass. Active on lichenan.</text>
</comment>
<keyword evidence="8" id="KW-0472">Membrane</keyword>
<keyword evidence="6" id="KW-0735">Signal-anchor</keyword>
<evidence type="ECO:0000256" key="8">
    <source>
        <dbReference type="ARBA" id="ARBA00023136"/>
    </source>
</evidence>
<evidence type="ECO:0000256" key="5">
    <source>
        <dbReference type="ARBA" id="ARBA00022801"/>
    </source>
</evidence>
<evidence type="ECO:0000259" key="17">
    <source>
        <dbReference type="Pfam" id="PF00150"/>
    </source>
</evidence>
<keyword evidence="4" id="KW-0812">Transmembrane</keyword>
<name>A0ABP0V8G1_9BRYO</name>
<keyword evidence="7" id="KW-1133">Transmembrane helix</keyword>
<keyword evidence="19" id="KW-1185">Reference proteome</keyword>
<evidence type="ECO:0000256" key="6">
    <source>
        <dbReference type="ARBA" id="ARBA00022968"/>
    </source>
</evidence>
<evidence type="ECO:0000256" key="13">
    <source>
        <dbReference type="ARBA" id="ARBA00037126"/>
    </source>
</evidence>
<dbReference type="Proteomes" id="UP001497444">
    <property type="component" value="Unassembled WGS sequence"/>
</dbReference>
<evidence type="ECO:0000256" key="4">
    <source>
        <dbReference type="ARBA" id="ARBA00022692"/>
    </source>
</evidence>
<accession>A0ABP0V8G1</accession>
<dbReference type="EMBL" id="CAXAQS010000137">
    <property type="protein sequence ID" value="CAK9250213.1"/>
    <property type="molecule type" value="Genomic_DNA"/>
</dbReference>
<feature type="domain" description="Glycoside hydrolase family 5" evidence="17">
    <location>
        <begin position="171"/>
        <end position="262"/>
    </location>
</feature>
<evidence type="ECO:0000313" key="19">
    <source>
        <dbReference type="Proteomes" id="UP001497444"/>
    </source>
</evidence>
<comment type="caution">
    <text evidence="18">The sequence shown here is derived from an EMBL/GenBank/DDBJ whole genome shotgun (WGS) entry which is preliminary data.</text>
</comment>